<gene>
    <name evidence="1" type="ORF">NCNNKFFI_05299</name>
</gene>
<reference evidence="1" key="1">
    <citation type="journal article" date="2020" name="Sci. Rep.">
        <title>Plasmid diversity among genetically related Klebsiella pneumoniae blaKPC-2 and blaKPC-3 isolates collected in the Dutch national surveillance.</title>
        <authorList>
            <consortium name="Dutch CPE surveillance Study Group"/>
            <person name="Hendrickx A.P.A."/>
            <person name="Landman F."/>
            <person name="de Haan A."/>
            <person name="Borst D."/>
            <person name="Witteveen S."/>
            <person name="van Santen-Verheuvel M.G."/>
            <person name="van der Heide H.G.J."/>
            <person name="Schouls L.M."/>
        </authorList>
    </citation>
    <scope>NUCLEOTIDE SEQUENCE</scope>
    <source>
        <strain evidence="1">RIVM_C008981</strain>
    </source>
</reference>
<proteinExistence type="predicted"/>
<dbReference type="AlphaFoldDB" id="A0A7M1HYC9"/>
<organism evidence="1">
    <name type="scientific">Klebsiella pneumoniae</name>
    <dbReference type="NCBI Taxonomy" id="573"/>
    <lineage>
        <taxon>Bacteria</taxon>
        <taxon>Pseudomonadati</taxon>
        <taxon>Pseudomonadota</taxon>
        <taxon>Gammaproteobacteria</taxon>
        <taxon>Enterobacterales</taxon>
        <taxon>Enterobacteriaceae</taxon>
        <taxon>Klebsiella/Raoultella group</taxon>
        <taxon>Klebsiella</taxon>
        <taxon>Klebsiella pneumoniae complex</taxon>
    </lineage>
</organism>
<accession>A0A7M1HYC9</accession>
<protein>
    <recommendedName>
        <fullName evidence="2">YHS domain-containing protein</fullName>
    </recommendedName>
</protein>
<sequence length="198" mass="21767">MNDQALSALKEKHAIPAGLRSCHTAVAGNLIIEGHVPATTIHKAMQSGSGIYGLATPVCQQEVPEWRWEPEKRLTMLSHSHRMEVKSLPANRIVSGTADNGTPVAGTPVPAIFVVIASMTYPEDRRCFGMHKESYCENDNAVQHNNQTASEQTLSPDEGHVLHKVRDPVCGMAILPDRAHSSIRYRDHQLYFCSASCE</sequence>
<geneLocation type="plasmid" evidence="1">
    <name>pRIVM_C008981_1</name>
</geneLocation>
<evidence type="ECO:0000313" key="1">
    <source>
        <dbReference type="EMBL" id="QOQ31256.1"/>
    </source>
</evidence>
<evidence type="ECO:0008006" key="2">
    <source>
        <dbReference type="Google" id="ProtNLM"/>
    </source>
</evidence>
<keyword evidence="1" id="KW-0614">Plasmid</keyword>
<dbReference type="EMBL" id="MT560060">
    <property type="protein sequence ID" value="QOQ31256.1"/>
    <property type="molecule type" value="Genomic_DNA"/>
</dbReference>
<name>A0A7M1HYC9_KLEPN</name>
<dbReference type="InterPro" id="IPR007332">
    <property type="entry name" value="DUF411"/>
</dbReference>
<dbReference type="Pfam" id="PF04214">
    <property type="entry name" value="DUF411"/>
    <property type="match status" value="1"/>
</dbReference>